<dbReference type="Proteomes" id="UP000050794">
    <property type="component" value="Unassembled WGS sequence"/>
</dbReference>
<feature type="coiled-coil region" evidence="1">
    <location>
        <begin position="97"/>
        <end position="128"/>
    </location>
</feature>
<organism evidence="2 3">
    <name type="scientific">Toxocara canis</name>
    <name type="common">Canine roundworm</name>
    <dbReference type="NCBI Taxonomy" id="6265"/>
    <lineage>
        <taxon>Eukaryota</taxon>
        <taxon>Metazoa</taxon>
        <taxon>Ecdysozoa</taxon>
        <taxon>Nematoda</taxon>
        <taxon>Chromadorea</taxon>
        <taxon>Rhabditida</taxon>
        <taxon>Spirurina</taxon>
        <taxon>Ascaridomorpha</taxon>
        <taxon>Ascaridoidea</taxon>
        <taxon>Toxocaridae</taxon>
        <taxon>Toxocara</taxon>
    </lineage>
</organism>
<evidence type="ECO:0000256" key="1">
    <source>
        <dbReference type="SAM" id="Coils"/>
    </source>
</evidence>
<accession>A0A183TYP2</accession>
<reference evidence="3" key="1">
    <citation type="submission" date="2016-06" db="UniProtKB">
        <authorList>
            <consortium name="WormBaseParasite"/>
        </authorList>
    </citation>
    <scope>IDENTIFICATION</scope>
</reference>
<evidence type="ECO:0000313" key="3">
    <source>
        <dbReference type="WBParaSite" id="TCNE_0000136101-mRNA-1"/>
    </source>
</evidence>
<dbReference type="AlphaFoldDB" id="A0A183TYP2"/>
<protein>
    <submittedName>
        <fullName evidence="3">Fibrous sheath-interacting protein 1</fullName>
    </submittedName>
</protein>
<dbReference type="WBParaSite" id="TCNE_0000136101-mRNA-1">
    <property type="protein sequence ID" value="TCNE_0000136101-mRNA-1"/>
    <property type="gene ID" value="TCNE_0000136101"/>
</dbReference>
<evidence type="ECO:0000313" key="2">
    <source>
        <dbReference type="Proteomes" id="UP000050794"/>
    </source>
</evidence>
<proteinExistence type="predicted"/>
<name>A0A183TYP2_TOXCA</name>
<sequence length="425" mass="47717">LLFAVFASIDMASVKGRNLRRGRIVESTGCTVFSSDRTEEGQTDSVAVSGAAHESRQCDGAVKTSEYGSCEPSPTNVSHVLCALPDSDYDNDCAAQLQQCECELRKLKRRLKEERLRYREQIVAVQNECDYMKRVAEKATRAVVVAQRAIESERYKNQSLRRRLRDADAFISELQCQLRHERLSREERACTVALRQDSLGAGEALCALSQSSANLFENDFTTQQQFNDLPDEVRNFRVAARCDSPSAAETPLSSTPAFEVSFVQILFSRREEESSEAVFGERNVAGGRQSRTAVRRSFSDSELPALLAAVKGAGTPQRHSSPTLARSPLTPRRLLSHEPEVDKEAIFSSDEDFATLELIDKQLRRRGDVVRFIPPRRTIRDATFRQFGRRERIALAEFDYLHELSTDASAIASSPDCPRLEERVQ</sequence>
<keyword evidence="2" id="KW-1185">Reference proteome</keyword>
<keyword evidence="1" id="KW-0175">Coiled coil</keyword>